<dbReference type="GO" id="GO:0008902">
    <property type="term" value="F:hydroxymethylpyrimidine kinase activity"/>
    <property type="evidence" value="ECO:0007669"/>
    <property type="project" value="TreeGrafter"/>
</dbReference>
<dbReference type="CDD" id="cd19367">
    <property type="entry name" value="TenA_C_ScTHI20-like"/>
    <property type="match status" value="1"/>
</dbReference>
<evidence type="ECO:0000256" key="1">
    <source>
        <dbReference type="ARBA" id="ARBA00022679"/>
    </source>
</evidence>
<keyword evidence="3 7" id="KW-0418">Kinase</keyword>
<reference evidence="7" key="1">
    <citation type="submission" date="2022-06" db="EMBL/GenBank/DDBJ databases">
        <authorList>
            <consortium name="SYNGENTA / RWTH Aachen University"/>
        </authorList>
    </citation>
    <scope>NUCLEOTIDE SEQUENCE</scope>
</reference>
<feature type="domain" description="Pyridoxamine kinase/Phosphomethylpyrimidine kinase" evidence="6">
    <location>
        <begin position="54"/>
        <end position="310"/>
    </location>
</feature>
<evidence type="ECO:0000259" key="6">
    <source>
        <dbReference type="Pfam" id="PF08543"/>
    </source>
</evidence>
<dbReference type="CDD" id="cd01169">
    <property type="entry name" value="HMPP_kinase"/>
    <property type="match status" value="1"/>
</dbReference>
<dbReference type="AlphaFoldDB" id="A0AAV0AIL9"/>
<dbReference type="Gene3D" id="3.40.1190.20">
    <property type="match status" value="1"/>
</dbReference>
<sequence>MKTEVEILAVEGVEPRSQAGKQLNLEPDTVQPAAATVSPAKTQTTNVLTIAGSDSGGGAGIQADIKTFTSLEAYGLSVITAITSQNTIGVNGVEAVSASMVFRQLNTVASDIRIDAIKTGMLYSSEIIDNVSKALVELYPDEKSQPILVIDPVMVSTSGHELLQSQAVEDLKRKLFPRSTIVTPNLSEAAWLVGRRNENISSIEDMMSCCRKIAKLGTKNVLLKGGHSTLSEDLITDILYQADIEKFHTFSHPKINSKNTHGTGCTLSAALAVYLSRRMPVFEAVNAAIEYVQGAISAELQVGKGSGPLNHFHNILQRPILRPTLHKKYPFTSALINACGSSWDIFTSDHEFLVGVKNGTLPIKCFQHFLRQDYIFLTHYARIHSLIAFKCEKMDEIEATAKIISHIANESKMHINMCRAWGLADKDFFNTDESNQTIAYTRYVMDIGFSKSLLHLRVATAPCLIGYGEMALRLKQDPLTVREGNPYWSWILNYADEVFQDAVVNGRHLLEQMVVRDVPSSQQISELVKIFSKAVKLEIDFWQMGLDCS</sequence>
<dbReference type="PANTHER" id="PTHR20858">
    <property type="entry name" value="PHOSPHOMETHYLPYRIMIDINE KINASE"/>
    <property type="match status" value="1"/>
</dbReference>
<evidence type="ECO:0000256" key="2">
    <source>
        <dbReference type="ARBA" id="ARBA00022741"/>
    </source>
</evidence>
<keyword evidence="2" id="KW-0547">Nucleotide-binding</keyword>
<dbReference type="InterPro" id="IPR004399">
    <property type="entry name" value="HMP/HMP-P_kinase_dom"/>
</dbReference>
<comment type="caution">
    <text evidence="7">The sequence shown here is derived from an EMBL/GenBank/DDBJ whole genome shotgun (WGS) entry which is preliminary data.</text>
</comment>
<dbReference type="Pfam" id="PF08543">
    <property type="entry name" value="Phos_pyr_kin"/>
    <property type="match status" value="1"/>
</dbReference>
<dbReference type="GO" id="GO:0005524">
    <property type="term" value="F:ATP binding"/>
    <property type="evidence" value="ECO:0007669"/>
    <property type="project" value="UniProtKB-KW"/>
</dbReference>
<dbReference type="InterPro" id="IPR016084">
    <property type="entry name" value="Haem_Oase-like_multi-hlx"/>
</dbReference>
<dbReference type="NCBIfam" id="TIGR00097">
    <property type="entry name" value="HMP-P_kinase"/>
    <property type="match status" value="1"/>
</dbReference>
<dbReference type="SUPFAM" id="SSF48613">
    <property type="entry name" value="Heme oxygenase-like"/>
    <property type="match status" value="1"/>
</dbReference>
<dbReference type="FunFam" id="3.40.1190.20:FF:000003">
    <property type="entry name" value="Phosphomethylpyrimidine kinase ThiD"/>
    <property type="match status" value="1"/>
</dbReference>
<feature type="domain" description="Thiaminase-2/PQQC" evidence="5">
    <location>
        <begin position="343"/>
        <end position="547"/>
    </location>
</feature>
<dbReference type="InterPro" id="IPR004305">
    <property type="entry name" value="Thiaminase-2/PQQC"/>
</dbReference>
<dbReference type="Proteomes" id="UP001153365">
    <property type="component" value="Unassembled WGS sequence"/>
</dbReference>
<organism evidence="7 8">
    <name type="scientific">Phakopsora pachyrhizi</name>
    <name type="common">Asian soybean rust disease fungus</name>
    <dbReference type="NCBI Taxonomy" id="170000"/>
    <lineage>
        <taxon>Eukaryota</taxon>
        <taxon>Fungi</taxon>
        <taxon>Dikarya</taxon>
        <taxon>Basidiomycota</taxon>
        <taxon>Pucciniomycotina</taxon>
        <taxon>Pucciniomycetes</taxon>
        <taxon>Pucciniales</taxon>
        <taxon>Phakopsoraceae</taxon>
        <taxon>Phakopsora</taxon>
    </lineage>
</organism>
<proteinExistence type="predicted"/>
<evidence type="ECO:0000256" key="3">
    <source>
        <dbReference type="ARBA" id="ARBA00022777"/>
    </source>
</evidence>
<dbReference type="PANTHER" id="PTHR20858:SF17">
    <property type="entry name" value="HYDROXYMETHYLPYRIMIDINE_PHOSPHOMETHYLPYRIMIDINE KINASE THI20-RELATED"/>
    <property type="match status" value="1"/>
</dbReference>
<evidence type="ECO:0000313" key="8">
    <source>
        <dbReference type="Proteomes" id="UP001153365"/>
    </source>
</evidence>
<dbReference type="Pfam" id="PF03070">
    <property type="entry name" value="TENA_THI-4"/>
    <property type="match status" value="1"/>
</dbReference>
<keyword evidence="8" id="KW-1185">Reference proteome</keyword>
<keyword evidence="1" id="KW-0808">Transferase</keyword>
<dbReference type="GO" id="GO:0005829">
    <property type="term" value="C:cytosol"/>
    <property type="evidence" value="ECO:0007669"/>
    <property type="project" value="TreeGrafter"/>
</dbReference>
<evidence type="ECO:0000259" key="5">
    <source>
        <dbReference type="Pfam" id="PF03070"/>
    </source>
</evidence>
<dbReference type="GO" id="GO:0008972">
    <property type="term" value="F:phosphomethylpyrimidine kinase activity"/>
    <property type="evidence" value="ECO:0007669"/>
    <property type="project" value="InterPro"/>
</dbReference>
<keyword evidence="4" id="KW-0067">ATP-binding</keyword>
<protein>
    <submittedName>
        <fullName evidence="7">Phosphomethylpyrimidine kinase-domain-containing protein</fullName>
    </submittedName>
</protein>
<dbReference type="SUPFAM" id="SSF53613">
    <property type="entry name" value="Ribokinase-like"/>
    <property type="match status" value="1"/>
</dbReference>
<accession>A0AAV0AIL9</accession>
<dbReference type="InterPro" id="IPR013749">
    <property type="entry name" value="PM/HMP-P_kinase-1"/>
</dbReference>
<dbReference type="FunFam" id="1.20.910.10:FF:000003">
    <property type="entry name" value="Hydroxymethylpyrimidine/phosphomethylpyrimidine kinase THI20"/>
    <property type="match status" value="1"/>
</dbReference>
<dbReference type="EMBL" id="CALTRL010000147">
    <property type="protein sequence ID" value="CAH7666693.1"/>
    <property type="molecule type" value="Genomic_DNA"/>
</dbReference>
<dbReference type="Gene3D" id="1.20.910.10">
    <property type="entry name" value="Heme oxygenase-like"/>
    <property type="match status" value="1"/>
</dbReference>
<name>A0AAV0AIL9_PHAPC</name>
<dbReference type="GO" id="GO:0009228">
    <property type="term" value="P:thiamine biosynthetic process"/>
    <property type="evidence" value="ECO:0007669"/>
    <property type="project" value="InterPro"/>
</dbReference>
<gene>
    <name evidence="7" type="ORF">PPACK8108_LOCUS1044</name>
</gene>
<evidence type="ECO:0000256" key="4">
    <source>
        <dbReference type="ARBA" id="ARBA00022840"/>
    </source>
</evidence>
<dbReference type="InterPro" id="IPR029056">
    <property type="entry name" value="Ribokinase-like"/>
</dbReference>
<evidence type="ECO:0000313" key="7">
    <source>
        <dbReference type="EMBL" id="CAH7666693.1"/>
    </source>
</evidence>